<keyword evidence="2" id="KW-1133">Transmembrane helix</keyword>
<dbReference type="EMBL" id="JBHMDY010000013">
    <property type="protein sequence ID" value="MFB9261068.1"/>
    <property type="molecule type" value="Genomic_DNA"/>
</dbReference>
<feature type="region of interest" description="Disordered" evidence="1">
    <location>
        <begin position="79"/>
        <end position="117"/>
    </location>
</feature>
<reference evidence="3 4" key="1">
    <citation type="submission" date="2024-09" db="EMBL/GenBank/DDBJ databases">
        <authorList>
            <person name="Sun Q."/>
            <person name="Mori K."/>
        </authorList>
    </citation>
    <scope>NUCLEOTIDE SEQUENCE [LARGE SCALE GENOMIC DNA]</scope>
    <source>
        <strain evidence="3 4">CCM 7659</strain>
    </source>
</reference>
<dbReference type="InterPro" id="IPR023353">
    <property type="entry name" value="LemA-like_dom_sf"/>
</dbReference>
<organism evidence="3 4">
    <name type="scientific">Dietzia aerolata</name>
    <dbReference type="NCBI Taxonomy" id="595984"/>
    <lineage>
        <taxon>Bacteria</taxon>
        <taxon>Bacillati</taxon>
        <taxon>Actinomycetota</taxon>
        <taxon>Actinomycetes</taxon>
        <taxon>Mycobacteriales</taxon>
        <taxon>Dietziaceae</taxon>
        <taxon>Dietzia</taxon>
    </lineage>
</organism>
<keyword evidence="4" id="KW-1185">Reference proteome</keyword>
<evidence type="ECO:0000256" key="2">
    <source>
        <dbReference type="SAM" id="Phobius"/>
    </source>
</evidence>
<proteinExistence type="predicted"/>
<evidence type="ECO:0000256" key="1">
    <source>
        <dbReference type="SAM" id="MobiDB-lite"/>
    </source>
</evidence>
<gene>
    <name evidence="3" type="ORF">ACFFVD_14830</name>
</gene>
<protein>
    <submittedName>
        <fullName evidence="3">NUDIX hydrolase</fullName>
    </submittedName>
</protein>
<keyword evidence="2" id="KW-0812">Transmembrane</keyword>
<evidence type="ECO:0000313" key="3">
    <source>
        <dbReference type="EMBL" id="MFB9261068.1"/>
    </source>
</evidence>
<name>A0ABV5JTI4_9ACTN</name>
<keyword evidence="2" id="KW-0472">Membrane</keyword>
<keyword evidence="3" id="KW-0378">Hydrolase</keyword>
<accession>A0ABV5JTI4</accession>
<sequence>MSGEIVALVVVVVIIFVLAALLGAYLTAHRLDRLHIRTDLARASLAGLLERRHTVAAAVARYLSERDPDTAAQLTHALSDARTHSPDSVAGIDPTPAPTRPRPDRGEAGRGDDAPDAEQAENRLGVLLAGVDLTTLPRDLADEIDDVTDRVSMARRFYNDAVRDTRALREKSLVRALRLAGRAQMPDYVELVDPPAATS</sequence>
<comment type="caution">
    <text evidence="3">The sequence shown here is derived from an EMBL/GenBank/DDBJ whole genome shotgun (WGS) entry which is preliminary data.</text>
</comment>
<dbReference type="RefSeq" id="WP_182633076.1">
    <property type="nucleotide sequence ID" value="NZ_JAALDM010000222.1"/>
</dbReference>
<feature type="compositionally biased region" description="Basic and acidic residues" evidence="1">
    <location>
        <begin position="101"/>
        <end position="113"/>
    </location>
</feature>
<dbReference type="GO" id="GO:0016787">
    <property type="term" value="F:hydrolase activity"/>
    <property type="evidence" value="ECO:0007669"/>
    <property type="project" value="UniProtKB-KW"/>
</dbReference>
<feature type="transmembrane region" description="Helical" evidence="2">
    <location>
        <begin position="6"/>
        <end position="28"/>
    </location>
</feature>
<dbReference type="Gene3D" id="1.20.1440.20">
    <property type="entry name" value="LemA-like domain"/>
    <property type="match status" value="1"/>
</dbReference>
<dbReference type="Proteomes" id="UP001589700">
    <property type="component" value="Unassembled WGS sequence"/>
</dbReference>
<evidence type="ECO:0000313" key="4">
    <source>
        <dbReference type="Proteomes" id="UP001589700"/>
    </source>
</evidence>